<feature type="coiled-coil region" evidence="1">
    <location>
        <begin position="262"/>
        <end position="315"/>
    </location>
</feature>
<dbReference type="EMBL" id="CAUEEQ010030074">
    <property type="protein sequence ID" value="CAJ0949428.1"/>
    <property type="molecule type" value="Genomic_DNA"/>
</dbReference>
<name>A0ABN9LS97_9NEOB</name>
<keyword evidence="1" id="KW-0175">Coiled coil</keyword>
<gene>
    <name evidence="3" type="ORF">RIMI_LOCUS12589012</name>
</gene>
<dbReference type="Proteomes" id="UP001176940">
    <property type="component" value="Unassembled WGS sequence"/>
</dbReference>
<evidence type="ECO:0000313" key="3">
    <source>
        <dbReference type="EMBL" id="CAJ0949428.1"/>
    </source>
</evidence>
<dbReference type="InterPro" id="IPR027417">
    <property type="entry name" value="P-loop_NTPase"/>
</dbReference>
<keyword evidence="4" id="KW-1185">Reference proteome</keyword>
<comment type="caution">
    <text evidence="3">The sequence shown here is derived from an EMBL/GenBank/DDBJ whole genome shotgun (WGS) entry which is preliminary data.</text>
</comment>
<evidence type="ECO:0000256" key="2">
    <source>
        <dbReference type="SAM" id="MobiDB-lite"/>
    </source>
</evidence>
<protein>
    <submittedName>
        <fullName evidence="3">Uncharacterized protein</fullName>
    </submittedName>
</protein>
<feature type="region of interest" description="Disordered" evidence="2">
    <location>
        <begin position="315"/>
        <end position="339"/>
    </location>
</feature>
<evidence type="ECO:0000256" key="1">
    <source>
        <dbReference type="SAM" id="Coils"/>
    </source>
</evidence>
<accession>A0ABN9LS97</accession>
<evidence type="ECO:0000313" key="4">
    <source>
        <dbReference type="Proteomes" id="UP001176940"/>
    </source>
</evidence>
<organism evidence="3 4">
    <name type="scientific">Ranitomeya imitator</name>
    <name type="common">mimic poison frog</name>
    <dbReference type="NCBI Taxonomy" id="111125"/>
    <lineage>
        <taxon>Eukaryota</taxon>
        <taxon>Metazoa</taxon>
        <taxon>Chordata</taxon>
        <taxon>Craniata</taxon>
        <taxon>Vertebrata</taxon>
        <taxon>Euteleostomi</taxon>
        <taxon>Amphibia</taxon>
        <taxon>Batrachia</taxon>
        <taxon>Anura</taxon>
        <taxon>Neobatrachia</taxon>
        <taxon>Hyloidea</taxon>
        <taxon>Dendrobatidae</taxon>
        <taxon>Dendrobatinae</taxon>
        <taxon>Ranitomeya</taxon>
    </lineage>
</organism>
<sequence length="339" mass="39568">MAIDSDRIRHTISHFSFDHCTHGSQGFTRILIQFFGFAGHGKSAFINSCVYVWENEEYKNFAYSMDTDGGHTLERRSYPLTKAITLVDNRGFGIIGGYESGEIFAQLGNLLPLDEVVKWTKKYELIDKMHKSKSRVLISDFVVPVLVYSVTQSVSPEEQGELKAVLKISETLTGIFPIVVLTHKTSGELTKREAMFKNMGVEKIFSIENYTPEDHYKQRTKHEEVLKFLYEVVKDAQFIVNEPRNPEREMRRRRRYMIQYVKEREKINRKEALSKKRFLEQKLAAEATNDSQMDVDEETQRERELEEDIRRMQEMMERLDPEEEPVYEPVLPATDSDSL</sequence>
<reference evidence="3" key="1">
    <citation type="submission" date="2023-07" db="EMBL/GenBank/DDBJ databases">
        <authorList>
            <person name="Stuckert A."/>
        </authorList>
    </citation>
    <scope>NUCLEOTIDE SEQUENCE</scope>
</reference>
<proteinExistence type="predicted"/>
<dbReference type="SUPFAM" id="SSF52540">
    <property type="entry name" value="P-loop containing nucleoside triphosphate hydrolases"/>
    <property type="match status" value="1"/>
</dbReference>